<dbReference type="GO" id="GO:0000981">
    <property type="term" value="F:DNA-binding transcription factor activity, RNA polymerase II-specific"/>
    <property type="evidence" value="ECO:0007669"/>
    <property type="project" value="TreeGrafter"/>
</dbReference>
<evidence type="ECO:0000256" key="10">
    <source>
        <dbReference type="SAM" id="MobiDB-lite"/>
    </source>
</evidence>
<keyword evidence="13" id="KW-1185">Reference proteome</keyword>
<name>A0A9P8UYL5_9PEZI</name>
<keyword evidence="6" id="KW-0534">Nitrate assimilation</keyword>
<dbReference type="OrthoDB" id="515401at2759"/>
<evidence type="ECO:0000256" key="7">
    <source>
        <dbReference type="ARBA" id="ARBA00023163"/>
    </source>
</evidence>
<feature type="compositionally biased region" description="Basic and acidic residues" evidence="10">
    <location>
        <begin position="251"/>
        <end position="315"/>
    </location>
</feature>
<feature type="domain" description="GATA-type" evidence="11">
    <location>
        <begin position="23"/>
        <end position="70"/>
    </location>
</feature>
<dbReference type="InterPro" id="IPR000679">
    <property type="entry name" value="Znf_GATA"/>
</dbReference>
<keyword evidence="7" id="KW-0804">Transcription</keyword>
<dbReference type="GO" id="GO:0005634">
    <property type="term" value="C:nucleus"/>
    <property type="evidence" value="ECO:0007669"/>
    <property type="project" value="UniProtKB-SubCell"/>
</dbReference>
<evidence type="ECO:0000256" key="2">
    <source>
        <dbReference type="ARBA" id="ARBA00022723"/>
    </source>
</evidence>
<dbReference type="RefSeq" id="XP_045964542.1">
    <property type="nucleotide sequence ID" value="XM_046106392.1"/>
</dbReference>
<keyword evidence="4" id="KW-0862">Zinc</keyword>
<dbReference type="AlphaFoldDB" id="A0A9P8UYL5"/>
<comment type="subcellular location">
    <subcellularLocation>
        <location evidence="1">Nucleus</location>
    </subcellularLocation>
</comment>
<evidence type="ECO:0000256" key="6">
    <source>
        <dbReference type="ARBA" id="ARBA00023063"/>
    </source>
</evidence>
<dbReference type="GeneID" id="70135283"/>
<dbReference type="GO" id="GO:0000978">
    <property type="term" value="F:RNA polymerase II cis-regulatory region sequence-specific DNA binding"/>
    <property type="evidence" value="ECO:0007669"/>
    <property type="project" value="TreeGrafter"/>
</dbReference>
<dbReference type="CDD" id="cd00202">
    <property type="entry name" value="ZnF_GATA"/>
    <property type="match status" value="1"/>
</dbReference>
<dbReference type="Pfam" id="PF25026">
    <property type="entry name" value="Asd-4"/>
    <property type="match status" value="1"/>
</dbReference>
<evidence type="ECO:0000313" key="13">
    <source>
        <dbReference type="Proteomes" id="UP000758603"/>
    </source>
</evidence>
<comment type="caution">
    <text evidence="12">The sequence shown here is derived from an EMBL/GenBank/DDBJ whole genome shotgun (WGS) entry which is preliminary data.</text>
</comment>
<keyword evidence="3 9" id="KW-0863">Zinc-finger</keyword>
<organism evidence="12 13">
    <name type="scientific">Truncatella angustata</name>
    <dbReference type="NCBI Taxonomy" id="152316"/>
    <lineage>
        <taxon>Eukaryota</taxon>
        <taxon>Fungi</taxon>
        <taxon>Dikarya</taxon>
        <taxon>Ascomycota</taxon>
        <taxon>Pezizomycotina</taxon>
        <taxon>Sordariomycetes</taxon>
        <taxon>Xylariomycetidae</taxon>
        <taxon>Amphisphaeriales</taxon>
        <taxon>Sporocadaceae</taxon>
        <taxon>Truncatella</taxon>
    </lineage>
</organism>
<evidence type="ECO:0000256" key="3">
    <source>
        <dbReference type="ARBA" id="ARBA00022771"/>
    </source>
</evidence>
<dbReference type="Gene3D" id="3.30.50.10">
    <property type="entry name" value="Erythroid Transcription Factor GATA-1, subunit A"/>
    <property type="match status" value="1"/>
</dbReference>
<keyword evidence="5" id="KW-0805">Transcription regulation</keyword>
<dbReference type="InterPro" id="IPR039355">
    <property type="entry name" value="Transcription_factor_GATA"/>
</dbReference>
<dbReference type="EMBL" id="JAGPXC010000001">
    <property type="protein sequence ID" value="KAH6660411.1"/>
    <property type="molecule type" value="Genomic_DNA"/>
</dbReference>
<dbReference type="SUPFAM" id="SSF57716">
    <property type="entry name" value="Glucocorticoid receptor-like (DNA-binding domain)"/>
    <property type="match status" value="1"/>
</dbReference>
<reference evidence="12" key="1">
    <citation type="journal article" date="2021" name="Nat. Commun.">
        <title>Genetic determinants of endophytism in the Arabidopsis root mycobiome.</title>
        <authorList>
            <person name="Mesny F."/>
            <person name="Miyauchi S."/>
            <person name="Thiergart T."/>
            <person name="Pickel B."/>
            <person name="Atanasova L."/>
            <person name="Karlsson M."/>
            <person name="Huettel B."/>
            <person name="Barry K.W."/>
            <person name="Haridas S."/>
            <person name="Chen C."/>
            <person name="Bauer D."/>
            <person name="Andreopoulos W."/>
            <person name="Pangilinan J."/>
            <person name="LaButti K."/>
            <person name="Riley R."/>
            <person name="Lipzen A."/>
            <person name="Clum A."/>
            <person name="Drula E."/>
            <person name="Henrissat B."/>
            <person name="Kohler A."/>
            <person name="Grigoriev I.V."/>
            <person name="Martin F.M."/>
            <person name="Hacquard S."/>
        </authorList>
    </citation>
    <scope>NUCLEOTIDE SEQUENCE</scope>
    <source>
        <strain evidence="12">MPI-SDFR-AT-0073</strain>
    </source>
</reference>
<sequence length="325" mass="36430">MATLPPTPTPTMATNHESTQPVCQNCQTSTTPLWRRDEMGSVLCNACGLFLKLHGRARPISLKTDVIKSRNRVKTVRPDMQMKKKQNLPASAMDPNGLGMHVQDAATAAALAAVRRTSQHKVNGHDESPLSRTGTPSMYDPSLMYTNGVDGHHYQSPALPQYPMPDGTSNGHDPAANGEAHPDITETREQLVAANSSLKTRVSELEVINELYRGRLTQLETDSQNADNFRHQAEEALKAEAHERQIREDIQRKQEDTQRQLEDSHRRENSLKRRLDDIEQELKDADDKIKQLEETESDRPAKKPRIEEEPKKEESEAAPTPQSPS</sequence>
<dbReference type="GO" id="GO:0000122">
    <property type="term" value="P:negative regulation of transcription by RNA polymerase II"/>
    <property type="evidence" value="ECO:0007669"/>
    <property type="project" value="TreeGrafter"/>
</dbReference>
<evidence type="ECO:0000259" key="11">
    <source>
        <dbReference type="PROSITE" id="PS50114"/>
    </source>
</evidence>
<dbReference type="PANTHER" id="PTHR10071:SF281">
    <property type="entry name" value="BOX A-BINDING FACTOR-RELATED"/>
    <property type="match status" value="1"/>
</dbReference>
<feature type="region of interest" description="Disordered" evidence="10">
    <location>
        <begin position="150"/>
        <end position="181"/>
    </location>
</feature>
<gene>
    <name evidence="12" type="ORF">BKA67DRAFT_653590</name>
</gene>
<dbReference type="PROSITE" id="PS50114">
    <property type="entry name" value="GATA_ZN_FINGER_2"/>
    <property type="match status" value="1"/>
</dbReference>
<dbReference type="PROSITE" id="PS00344">
    <property type="entry name" value="GATA_ZN_FINGER_1"/>
    <property type="match status" value="1"/>
</dbReference>
<dbReference type="Proteomes" id="UP000758603">
    <property type="component" value="Unassembled WGS sequence"/>
</dbReference>
<dbReference type="GO" id="GO:0045944">
    <property type="term" value="P:positive regulation of transcription by RNA polymerase II"/>
    <property type="evidence" value="ECO:0007669"/>
    <property type="project" value="TreeGrafter"/>
</dbReference>
<feature type="region of interest" description="Disordered" evidence="10">
    <location>
        <begin position="119"/>
        <end position="138"/>
    </location>
</feature>
<dbReference type="GO" id="GO:0008270">
    <property type="term" value="F:zinc ion binding"/>
    <property type="evidence" value="ECO:0007669"/>
    <property type="project" value="UniProtKB-KW"/>
</dbReference>
<evidence type="ECO:0000256" key="1">
    <source>
        <dbReference type="ARBA" id="ARBA00004123"/>
    </source>
</evidence>
<evidence type="ECO:0000256" key="8">
    <source>
        <dbReference type="ARBA" id="ARBA00023242"/>
    </source>
</evidence>
<evidence type="ECO:0000256" key="5">
    <source>
        <dbReference type="ARBA" id="ARBA00023015"/>
    </source>
</evidence>
<evidence type="ECO:0000256" key="4">
    <source>
        <dbReference type="ARBA" id="ARBA00022833"/>
    </source>
</evidence>
<dbReference type="FunFam" id="3.30.50.10:FF:000007">
    <property type="entry name" value="Nitrogen regulatory AreA, N-terminal"/>
    <property type="match status" value="1"/>
</dbReference>
<dbReference type="InterPro" id="IPR056998">
    <property type="entry name" value="Asd-4/GZF3_helical"/>
</dbReference>
<evidence type="ECO:0000256" key="9">
    <source>
        <dbReference type="PROSITE-ProRule" id="PRU00094"/>
    </source>
</evidence>
<keyword evidence="8" id="KW-0539">Nucleus</keyword>
<dbReference type="PANTHER" id="PTHR10071">
    <property type="entry name" value="TRANSCRIPTION FACTOR GATA FAMILY MEMBER"/>
    <property type="match status" value="1"/>
</dbReference>
<dbReference type="PRINTS" id="PR00619">
    <property type="entry name" value="GATAZNFINGER"/>
</dbReference>
<dbReference type="Pfam" id="PF00320">
    <property type="entry name" value="GATA"/>
    <property type="match status" value="1"/>
</dbReference>
<accession>A0A9P8UYL5</accession>
<protein>
    <recommendedName>
        <fullName evidence="11">GATA-type domain-containing protein</fullName>
    </recommendedName>
</protein>
<keyword evidence="2" id="KW-0479">Metal-binding</keyword>
<feature type="region of interest" description="Disordered" evidence="10">
    <location>
        <begin position="251"/>
        <end position="325"/>
    </location>
</feature>
<proteinExistence type="predicted"/>
<dbReference type="SMART" id="SM00401">
    <property type="entry name" value="ZnF_GATA"/>
    <property type="match status" value="1"/>
</dbReference>
<evidence type="ECO:0000313" key="12">
    <source>
        <dbReference type="EMBL" id="KAH6660411.1"/>
    </source>
</evidence>
<dbReference type="InterPro" id="IPR013088">
    <property type="entry name" value="Znf_NHR/GATA"/>
</dbReference>